<organism evidence="3 4">
    <name type="scientific">Rhizopus oryzae</name>
    <name type="common">Mucormycosis agent</name>
    <name type="synonym">Rhizopus arrhizus var. delemar</name>
    <dbReference type="NCBI Taxonomy" id="64495"/>
    <lineage>
        <taxon>Eukaryota</taxon>
        <taxon>Fungi</taxon>
        <taxon>Fungi incertae sedis</taxon>
        <taxon>Mucoromycota</taxon>
        <taxon>Mucoromycotina</taxon>
        <taxon>Mucoromycetes</taxon>
        <taxon>Mucorales</taxon>
        <taxon>Mucorineae</taxon>
        <taxon>Rhizopodaceae</taxon>
        <taxon>Rhizopus</taxon>
    </lineage>
</organism>
<dbReference type="InterPro" id="IPR002869">
    <property type="entry name" value="Pyrv_flavodox_OxRed_cen"/>
</dbReference>
<comment type="caution">
    <text evidence="3">The sequence shown here is derived from an EMBL/GenBank/DDBJ whole genome shotgun (WGS) entry which is preliminary data.</text>
</comment>
<protein>
    <submittedName>
        <fullName evidence="3">Uncharacterized protein</fullName>
    </submittedName>
</protein>
<gene>
    <name evidence="3" type="ORF">G6F64_014020</name>
</gene>
<dbReference type="EMBL" id="JAANQT010007015">
    <property type="protein sequence ID" value="KAG1289732.1"/>
    <property type="molecule type" value="Genomic_DNA"/>
</dbReference>
<keyword evidence="4" id="KW-1185">Reference proteome</keyword>
<name>A0A9P6WUC2_RHIOR</name>
<dbReference type="Gene3D" id="3.40.920.10">
    <property type="entry name" value="Pyruvate-ferredoxin oxidoreductase, PFOR, domain III"/>
    <property type="match status" value="1"/>
</dbReference>
<evidence type="ECO:0000313" key="4">
    <source>
        <dbReference type="Proteomes" id="UP000716291"/>
    </source>
</evidence>
<feature type="compositionally biased region" description="Basic residues" evidence="2">
    <location>
        <begin position="141"/>
        <end position="155"/>
    </location>
</feature>
<accession>A0A9P6WUC2</accession>
<keyword evidence="1" id="KW-0560">Oxidoreductase</keyword>
<evidence type="ECO:0000256" key="2">
    <source>
        <dbReference type="SAM" id="MobiDB-lite"/>
    </source>
</evidence>
<evidence type="ECO:0000313" key="3">
    <source>
        <dbReference type="EMBL" id="KAG1289732.1"/>
    </source>
</evidence>
<sequence length="181" mass="19238">MVVVNDYWALSKVRAGRSQVVLNTYEAMPGTFTTRPDMQFPAADIVAGVRVALGGQEPLLLDATQLATALLGDAIAANLFILGYAWQQGLVPLSFDSLMRAIELNGRAAGGRPGAQPPHRYRIHPGPAASAAAGRMGGQRMGRHRRTAQHRRRARTAGPALARWRCGVPAAGRRAPVALAG</sequence>
<dbReference type="GO" id="GO:0016491">
    <property type="term" value="F:oxidoreductase activity"/>
    <property type="evidence" value="ECO:0007669"/>
    <property type="project" value="UniProtKB-KW"/>
</dbReference>
<reference evidence="3" key="1">
    <citation type="journal article" date="2020" name="Microb. Genom.">
        <title>Genetic diversity of clinical and environmental Mucorales isolates obtained from an investigation of mucormycosis cases among solid organ transplant recipients.</title>
        <authorList>
            <person name="Nguyen M.H."/>
            <person name="Kaul D."/>
            <person name="Muto C."/>
            <person name="Cheng S.J."/>
            <person name="Richter R.A."/>
            <person name="Bruno V.M."/>
            <person name="Liu G."/>
            <person name="Beyhan S."/>
            <person name="Sundermann A.J."/>
            <person name="Mounaud S."/>
            <person name="Pasculle A.W."/>
            <person name="Nierman W.C."/>
            <person name="Driscoll E."/>
            <person name="Cumbie R."/>
            <person name="Clancy C.J."/>
            <person name="Dupont C.L."/>
        </authorList>
    </citation>
    <scope>NUCLEOTIDE SEQUENCE</scope>
    <source>
        <strain evidence="3">GL11</strain>
    </source>
</reference>
<dbReference type="Proteomes" id="UP000716291">
    <property type="component" value="Unassembled WGS sequence"/>
</dbReference>
<feature type="region of interest" description="Disordered" evidence="2">
    <location>
        <begin position="128"/>
        <end position="159"/>
    </location>
</feature>
<proteinExistence type="predicted"/>
<dbReference type="AlphaFoldDB" id="A0A9P6WUC2"/>
<evidence type="ECO:0000256" key="1">
    <source>
        <dbReference type="ARBA" id="ARBA00023002"/>
    </source>
</evidence>